<dbReference type="EC" id="2.4.1.-" evidence="10"/>
<feature type="transmembrane region" description="Helical" evidence="10">
    <location>
        <begin position="203"/>
        <end position="222"/>
    </location>
</feature>
<keyword evidence="6 10" id="KW-0812">Transmembrane</keyword>
<dbReference type="EMBL" id="CABPRJ010000990">
    <property type="protein sequence ID" value="VVC34297.1"/>
    <property type="molecule type" value="Genomic_DNA"/>
</dbReference>
<feature type="transmembrane region" description="Helical" evidence="10">
    <location>
        <begin position="396"/>
        <end position="415"/>
    </location>
</feature>
<feature type="compositionally biased region" description="Basic residues" evidence="11">
    <location>
        <begin position="7"/>
        <end position="20"/>
    </location>
</feature>
<feature type="transmembrane region" description="Helical" evidence="10">
    <location>
        <begin position="330"/>
        <end position="350"/>
    </location>
</feature>
<dbReference type="OrthoDB" id="497541at2759"/>
<feature type="region of interest" description="Disordered" evidence="11">
    <location>
        <begin position="1"/>
        <end position="25"/>
    </location>
</feature>
<keyword evidence="4 10" id="KW-0328">Glycosyltransferase</keyword>
<dbReference type="GO" id="GO:0000026">
    <property type="term" value="F:alpha-1,2-mannosyltransferase activity"/>
    <property type="evidence" value="ECO:0007669"/>
    <property type="project" value="TreeGrafter"/>
</dbReference>
<dbReference type="GO" id="GO:0006487">
    <property type="term" value="P:protein N-linked glycosylation"/>
    <property type="evidence" value="ECO:0007669"/>
    <property type="project" value="TreeGrafter"/>
</dbReference>
<evidence type="ECO:0000256" key="1">
    <source>
        <dbReference type="ARBA" id="ARBA00004477"/>
    </source>
</evidence>
<evidence type="ECO:0000256" key="7">
    <source>
        <dbReference type="ARBA" id="ARBA00022824"/>
    </source>
</evidence>
<evidence type="ECO:0000313" key="12">
    <source>
        <dbReference type="EMBL" id="VVC34297.1"/>
    </source>
</evidence>
<evidence type="ECO:0000256" key="4">
    <source>
        <dbReference type="ARBA" id="ARBA00022676"/>
    </source>
</evidence>
<sequence length="603" mass="71081">MALKITSKVKKEMKKRKPKKPDKSYSENYEESWYMQINEPLKIILSARFFSVFLLHITDCDETFNYWEPTHFFVFDSGFQTWEYAPPYALRSYLYILFHAVPIYIINSIFNIKKIFYFYLIRTALGLLCGLCELYLYKAVSKNISSTVAWYYIFITIFSTGMYISSTAYLPSSFSMYMTCIIIGAWLNKNFGLAIYATALSTFLSWPFTCLIGVPLAWDVIFVNKKYMLIVKWCLLSLGTILVNQVVVDSYMYGKLVIAPFNIVFYNVFTSHGPNLYGTEHWSFYLLNGLLNFNIVFILSMLTPLIILMRKISTKIGIRFSKQSNIKNKSIWMMYLTPLYLWFFVFIIQPHKEERFLFPIYPLIQLASSISLEYIRDMHLHSSIIHNFNFLKLYNKFVDIAYIPFLFVFFLLGVSRSTLLIKAYRAPLIAYTQLSSDLLTLPETDIINLCVGKEWHRYPSSFFLPSDRWKMHFIRSDFRGLLPGRFSEESLTEVVENFNDQNKEELDKYSDIRICHFLVDLNSNQTSEMEPNYVEGGSQWTLWLSIPFMNNQKTSLLYRTFYIPYLWEENVKLSSYNLLVRNEFNTHNIMSFTDSGVPIHYPF</sequence>
<keyword evidence="13" id="KW-1185">Reference proteome</keyword>
<comment type="similarity">
    <text evidence="3 10">Belongs to the glycosyltransferase 22 family.</text>
</comment>
<comment type="subcellular location">
    <subcellularLocation>
        <location evidence="1 10">Endoplasmic reticulum membrane</location>
        <topology evidence="1 10">Multi-pass membrane protein</topology>
    </subcellularLocation>
</comment>
<accession>A0A5E4MQ00</accession>
<evidence type="ECO:0000256" key="6">
    <source>
        <dbReference type="ARBA" id="ARBA00022692"/>
    </source>
</evidence>
<dbReference type="PANTHER" id="PTHR22760">
    <property type="entry name" value="GLYCOSYLTRANSFERASE"/>
    <property type="match status" value="1"/>
</dbReference>
<evidence type="ECO:0000256" key="8">
    <source>
        <dbReference type="ARBA" id="ARBA00022989"/>
    </source>
</evidence>
<feature type="transmembrane region" description="Helical" evidence="10">
    <location>
        <begin position="229"/>
        <end position="247"/>
    </location>
</feature>
<feature type="transmembrane region" description="Helical" evidence="10">
    <location>
        <begin position="149"/>
        <end position="170"/>
    </location>
</feature>
<comment type="pathway">
    <text evidence="2">Protein modification; protein glycosylation.</text>
</comment>
<keyword evidence="5 12" id="KW-0808">Transferase</keyword>
<dbReference type="GO" id="GO:0005789">
    <property type="term" value="C:endoplasmic reticulum membrane"/>
    <property type="evidence" value="ECO:0007669"/>
    <property type="project" value="UniProtKB-SubCell"/>
</dbReference>
<feature type="transmembrane region" description="Helical" evidence="10">
    <location>
        <begin position="284"/>
        <end position="309"/>
    </location>
</feature>
<feature type="transmembrane region" description="Helical" evidence="10">
    <location>
        <begin position="92"/>
        <end position="110"/>
    </location>
</feature>
<evidence type="ECO:0000256" key="11">
    <source>
        <dbReference type="SAM" id="MobiDB-lite"/>
    </source>
</evidence>
<evidence type="ECO:0000256" key="3">
    <source>
        <dbReference type="ARBA" id="ARBA00007063"/>
    </source>
</evidence>
<name>A0A5E4MQ00_9HEMI</name>
<keyword evidence="7 10" id="KW-0256">Endoplasmic reticulum</keyword>
<evidence type="ECO:0000256" key="5">
    <source>
        <dbReference type="ARBA" id="ARBA00022679"/>
    </source>
</evidence>
<dbReference type="Proteomes" id="UP000325440">
    <property type="component" value="Unassembled WGS sequence"/>
</dbReference>
<gene>
    <name evidence="12" type="ORF">CINCED_3A000748</name>
</gene>
<evidence type="ECO:0000256" key="9">
    <source>
        <dbReference type="ARBA" id="ARBA00023136"/>
    </source>
</evidence>
<protein>
    <recommendedName>
        <fullName evidence="10">Mannosyltransferase</fullName>
        <ecNumber evidence="10">2.4.1.-</ecNumber>
    </recommendedName>
</protein>
<keyword evidence="8 10" id="KW-1133">Transmembrane helix</keyword>
<keyword evidence="9 10" id="KW-0472">Membrane</keyword>
<evidence type="ECO:0000256" key="2">
    <source>
        <dbReference type="ARBA" id="ARBA00004922"/>
    </source>
</evidence>
<dbReference type="AlphaFoldDB" id="A0A5E4MQ00"/>
<proteinExistence type="inferred from homology"/>
<dbReference type="InterPro" id="IPR005599">
    <property type="entry name" value="GPI_mannosylTrfase"/>
</dbReference>
<feature type="transmembrane region" description="Helical" evidence="10">
    <location>
        <begin position="117"/>
        <end position="137"/>
    </location>
</feature>
<evidence type="ECO:0000256" key="10">
    <source>
        <dbReference type="RuleBase" id="RU363075"/>
    </source>
</evidence>
<evidence type="ECO:0000313" key="13">
    <source>
        <dbReference type="Proteomes" id="UP000325440"/>
    </source>
</evidence>
<organism evidence="12 13">
    <name type="scientific">Cinara cedri</name>
    <dbReference type="NCBI Taxonomy" id="506608"/>
    <lineage>
        <taxon>Eukaryota</taxon>
        <taxon>Metazoa</taxon>
        <taxon>Ecdysozoa</taxon>
        <taxon>Arthropoda</taxon>
        <taxon>Hexapoda</taxon>
        <taxon>Insecta</taxon>
        <taxon>Pterygota</taxon>
        <taxon>Neoptera</taxon>
        <taxon>Paraneoptera</taxon>
        <taxon>Hemiptera</taxon>
        <taxon>Sternorrhyncha</taxon>
        <taxon>Aphidomorpha</taxon>
        <taxon>Aphidoidea</taxon>
        <taxon>Aphididae</taxon>
        <taxon>Lachninae</taxon>
        <taxon>Cinara</taxon>
    </lineage>
</organism>
<dbReference type="UniPathway" id="UPA00378"/>
<dbReference type="Pfam" id="PF03901">
    <property type="entry name" value="Glyco_transf_22"/>
    <property type="match status" value="1"/>
</dbReference>
<dbReference type="PANTHER" id="PTHR22760:SF2">
    <property type="entry name" value="ALPHA-1,2-MANNOSYLTRANSFERASE ALG9"/>
    <property type="match status" value="1"/>
</dbReference>
<reference evidence="12 13" key="1">
    <citation type="submission" date="2019-08" db="EMBL/GenBank/DDBJ databases">
        <authorList>
            <person name="Alioto T."/>
            <person name="Alioto T."/>
            <person name="Gomez Garrido J."/>
        </authorList>
    </citation>
    <scope>NUCLEOTIDE SEQUENCE [LARGE SCALE GENOMIC DNA]</scope>
</reference>